<dbReference type="GO" id="GO:0010960">
    <property type="term" value="P:magnesium ion homeostasis"/>
    <property type="evidence" value="ECO:0007669"/>
    <property type="project" value="InterPro"/>
</dbReference>
<dbReference type="InterPro" id="IPR002550">
    <property type="entry name" value="CNNM"/>
</dbReference>
<dbReference type="Gene3D" id="3.10.580.10">
    <property type="entry name" value="CBS-domain"/>
    <property type="match status" value="1"/>
</dbReference>
<dbReference type="RefSeq" id="XP_005539159.1">
    <property type="nucleotide sequence ID" value="XM_005539102.1"/>
</dbReference>
<keyword evidence="5 7" id="KW-0472">Membrane</keyword>
<evidence type="ECO:0000256" key="4">
    <source>
        <dbReference type="ARBA" id="ARBA00022989"/>
    </source>
</evidence>
<feature type="transmembrane region" description="Helical" evidence="9">
    <location>
        <begin position="6"/>
        <end position="28"/>
    </location>
</feature>
<keyword evidence="2 7" id="KW-0812">Transmembrane</keyword>
<accession>M1VMB9</accession>
<dbReference type="FunFam" id="3.10.580.10:FF:000006">
    <property type="entry name" value="DUF21 and CBS domain protein"/>
    <property type="match status" value="1"/>
</dbReference>
<evidence type="ECO:0000256" key="9">
    <source>
        <dbReference type="SAM" id="Phobius"/>
    </source>
</evidence>
<feature type="domain" description="CBS" evidence="10">
    <location>
        <begin position="411"/>
        <end position="492"/>
    </location>
</feature>
<dbReference type="HOGENOM" id="CLU_011310_1_3_1"/>
<dbReference type="OMA" id="KLMFMHA"/>
<keyword evidence="4 7" id="KW-1133">Transmembrane helix</keyword>
<reference evidence="12 13" key="2">
    <citation type="journal article" date="2007" name="BMC Biol.">
        <title>A 100%-complete sequence reveals unusually simple genomic features in the hot-spring red alga Cyanidioschyzon merolae.</title>
        <authorList>
            <person name="Nozaki H."/>
            <person name="Takano H."/>
            <person name="Misumi O."/>
            <person name="Terasawa K."/>
            <person name="Matsuzaki M."/>
            <person name="Maruyama S."/>
            <person name="Nishida K."/>
            <person name="Yagisawa F."/>
            <person name="Yoshida Y."/>
            <person name="Fujiwara T."/>
            <person name="Takio S."/>
            <person name="Tamura K."/>
            <person name="Chung S.J."/>
            <person name="Nakamura S."/>
            <person name="Kuroiwa H."/>
            <person name="Tanaka K."/>
            <person name="Sato N."/>
            <person name="Kuroiwa T."/>
        </authorList>
    </citation>
    <scope>NUCLEOTIDE SEQUENCE [LARGE SCALE GENOMIC DNA]</scope>
    <source>
        <strain evidence="12 13">10D</strain>
    </source>
</reference>
<keyword evidence="3" id="KW-0677">Repeat</keyword>
<keyword evidence="6" id="KW-0129">CBS domain</keyword>
<evidence type="ECO:0000256" key="3">
    <source>
        <dbReference type="ARBA" id="ARBA00022737"/>
    </source>
</evidence>
<dbReference type="PANTHER" id="PTHR12064">
    <property type="entry name" value="METAL TRANSPORTER CNNM"/>
    <property type="match status" value="1"/>
</dbReference>
<dbReference type="SUPFAM" id="SSF54631">
    <property type="entry name" value="CBS-domain pair"/>
    <property type="match status" value="1"/>
</dbReference>
<proteinExistence type="predicted"/>
<feature type="domain" description="CNNM transmembrane" evidence="11">
    <location>
        <begin position="1"/>
        <end position="180"/>
    </location>
</feature>
<evidence type="ECO:0000313" key="13">
    <source>
        <dbReference type="Proteomes" id="UP000007014"/>
    </source>
</evidence>
<keyword evidence="13" id="KW-1185">Reference proteome</keyword>
<evidence type="ECO:0000256" key="2">
    <source>
        <dbReference type="ARBA" id="ARBA00022692"/>
    </source>
</evidence>
<dbReference type="eggNOG" id="KOG2118">
    <property type="taxonomic scope" value="Eukaryota"/>
</dbReference>
<dbReference type="Proteomes" id="UP000007014">
    <property type="component" value="Chromosome 20"/>
</dbReference>
<dbReference type="GeneID" id="16997818"/>
<feature type="transmembrane region" description="Helical" evidence="9">
    <location>
        <begin position="87"/>
        <end position="106"/>
    </location>
</feature>
<dbReference type="PANTHER" id="PTHR12064:SF94">
    <property type="entry name" value="UNEXTENDED PROTEIN"/>
    <property type="match status" value="1"/>
</dbReference>
<dbReference type="Pfam" id="PF01595">
    <property type="entry name" value="CNNM"/>
    <property type="match status" value="1"/>
</dbReference>
<dbReference type="InterPro" id="IPR044751">
    <property type="entry name" value="Ion_transp-like_CBS"/>
</dbReference>
<evidence type="ECO:0000256" key="7">
    <source>
        <dbReference type="PROSITE-ProRule" id="PRU01193"/>
    </source>
</evidence>
<dbReference type="KEGG" id="cme:CYME_CMT109C"/>
<organism evidence="12 13">
    <name type="scientific">Cyanidioschyzon merolae (strain NIES-3377 / 10D)</name>
    <name type="common">Unicellular red alga</name>
    <dbReference type="NCBI Taxonomy" id="280699"/>
    <lineage>
        <taxon>Eukaryota</taxon>
        <taxon>Rhodophyta</taxon>
        <taxon>Bangiophyceae</taxon>
        <taxon>Cyanidiales</taxon>
        <taxon>Cyanidiaceae</taxon>
        <taxon>Cyanidioschyzon</taxon>
    </lineage>
</organism>
<evidence type="ECO:0000313" key="12">
    <source>
        <dbReference type="EMBL" id="BAM83123.1"/>
    </source>
</evidence>
<comment type="subcellular location">
    <subcellularLocation>
        <location evidence="1">Membrane</location>
        <topology evidence="1">Multi-pass membrane protein</topology>
    </subcellularLocation>
</comment>
<dbReference type="CDD" id="cd04590">
    <property type="entry name" value="CBS_pair_CorC_HlyC_assoc"/>
    <property type="match status" value="1"/>
</dbReference>
<dbReference type="EMBL" id="AP006502">
    <property type="protein sequence ID" value="BAM83123.1"/>
    <property type="molecule type" value="Genomic_DNA"/>
</dbReference>
<evidence type="ECO:0000256" key="5">
    <source>
        <dbReference type="ARBA" id="ARBA00023136"/>
    </source>
</evidence>
<dbReference type="GO" id="GO:0016020">
    <property type="term" value="C:membrane"/>
    <property type="evidence" value="ECO:0007669"/>
    <property type="project" value="UniProtKB-SubCell"/>
</dbReference>
<feature type="compositionally biased region" description="Polar residues" evidence="8">
    <location>
        <begin position="203"/>
        <end position="213"/>
    </location>
</feature>
<dbReference type="AlphaFoldDB" id="M1VMB9"/>
<sequence>MVEVWRVLFAIVCVCFSAMFAGLTLGMLTLDLFDLRIIAESGTVREREQARRVMSVRKHGNYLLCTLLTGNTAANALFSILTAELTSGLIGFVISTLAILFFAEIIPQSICHRFGLRIGAAMVWLVKIFMIVLTPISFPTSRILDYFLGTEPITRYNKRALKALLSIQTRDNAIAAAAETVQAERQRKALKTRRRRRRKKRGSVQNSPVTSTGEHPRSSNETAPGHGKSLKDAMRRAFRSRSSSERASTENPTPESEAESGALRVTGTADAMSSKLDAWSTAPADALVDVERGVSPSPADARIIARPPEASVIGGRDSASIVAGAIGATYAAAASKASTEQITMEEGLILSGALEFAAKTVEQIMTPLNKVFMLSGKDRLDFKTMASIFQSGHSRIPVYLGKRSNITGVIFTKDLILIDPDDNIPVSAILLLFRRELRRVVADVHLNVLLNEFKTGRGHLAIVQRSSSDEAVGIVTLEDVIEEIIQSEIVDETDVYRDNVRDEVVVRKRRIDADLLRMLDSTPRYETHLTAGEVSIIASFLANNFAREFGESKMSFHQLEHLLANCTIAEYDRPGAPINGLAEDEPSHRDAISDTAGASDDDASIRKAPEVTVWDLDGTRSAGSSPAWMASRGLDFAAATGRSSGRSFGSKEEHHTLAARRSIPLSAASADDLTERSADFYIYKRGVPSHHATLILSGHVEIMWDRRRRISETGPWTLLAREALEDELYVADFTARGVEFPLRLLRIPTRLYRRSIRLSAEEAASPQAGVKSSAS</sequence>
<dbReference type="Pfam" id="PF25562">
    <property type="entry name" value="CNBH_CNNM2_C"/>
    <property type="match status" value="1"/>
</dbReference>
<feature type="region of interest" description="Disordered" evidence="8">
    <location>
        <begin position="185"/>
        <end position="263"/>
    </location>
</feature>
<dbReference type="InterPro" id="IPR000644">
    <property type="entry name" value="CBS_dom"/>
</dbReference>
<feature type="compositionally biased region" description="Basic residues" evidence="8">
    <location>
        <begin position="188"/>
        <end position="202"/>
    </location>
</feature>
<dbReference type="OrthoDB" id="5353557at2759"/>
<evidence type="ECO:0000259" key="11">
    <source>
        <dbReference type="PROSITE" id="PS51846"/>
    </source>
</evidence>
<gene>
    <name evidence="12" type="ORF">CYME_CMT109C</name>
</gene>
<protein>
    <submittedName>
        <fullName evidence="12">Similar to cyclin M2</fullName>
    </submittedName>
</protein>
<reference evidence="12 13" key="1">
    <citation type="journal article" date="2004" name="Nature">
        <title>Genome sequence of the ultrasmall unicellular red alga Cyanidioschyzon merolae 10D.</title>
        <authorList>
            <person name="Matsuzaki M."/>
            <person name="Misumi O."/>
            <person name="Shin-i T."/>
            <person name="Maruyama S."/>
            <person name="Takahara M."/>
            <person name="Miyagishima S."/>
            <person name="Mori T."/>
            <person name="Nishida K."/>
            <person name="Yagisawa F."/>
            <person name="Nishida K."/>
            <person name="Yoshida Y."/>
            <person name="Nishimura Y."/>
            <person name="Nakao S."/>
            <person name="Kobayashi T."/>
            <person name="Momoyama Y."/>
            <person name="Higashiyama T."/>
            <person name="Minoda A."/>
            <person name="Sano M."/>
            <person name="Nomoto H."/>
            <person name="Oishi K."/>
            <person name="Hayashi H."/>
            <person name="Ohta F."/>
            <person name="Nishizaka S."/>
            <person name="Haga S."/>
            <person name="Miura S."/>
            <person name="Morishita T."/>
            <person name="Kabeya Y."/>
            <person name="Terasawa K."/>
            <person name="Suzuki Y."/>
            <person name="Ishii Y."/>
            <person name="Asakawa S."/>
            <person name="Takano H."/>
            <person name="Ohta N."/>
            <person name="Kuroiwa H."/>
            <person name="Tanaka K."/>
            <person name="Shimizu N."/>
            <person name="Sugano S."/>
            <person name="Sato N."/>
            <person name="Nozaki H."/>
            <person name="Ogasawara N."/>
            <person name="Kohara Y."/>
            <person name="Kuroiwa T."/>
        </authorList>
    </citation>
    <scope>NUCLEOTIDE SEQUENCE [LARGE SCALE GENOMIC DNA]</scope>
    <source>
        <strain evidence="12 13">10D</strain>
    </source>
</reference>
<name>M1VMB9_CYAM1</name>
<dbReference type="InterPro" id="IPR045095">
    <property type="entry name" value="ACDP"/>
</dbReference>
<evidence type="ECO:0000259" key="10">
    <source>
        <dbReference type="PROSITE" id="PS51371"/>
    </source>
</evidence>
<evidence type="ECO:0000256" key="1">
    <source>
        <dbReference type="ARBA" id="ARBA00004141"/>
    </source>
</evidence>
<evidence type="ECO:0000256" key="8">
    <source>
        <dbReference type="SAM" id="MobiDB-lite"/>
    </source>
</evidence>
<dbReference type="InterPro" id="IPR046342">
    <property type="entry name" value="CBS_dom_sf"/>
</dbReference>
<dbReference type="Gramene" id="CMT109CT">
    <property type="protein sequence ID" value="CMT109CT"/>
    <property type="gene ID" value="CMT109C"/>
</dbReference>
<dbReference type="PROSITE" id="PS51846">
    <property type="entry name" value="CNNM"/>
    <property type="match status" value="1"/>
</dbReference>
<evidence type="ECO:0000256" key="6">
    <source>
        <dbReference type="PROSITE-ProRule" id="PRU00703"/>
    </source>
</evidence>
<feature type="transmembrane region" description="Helical" evidence="9">
    <location>
        <begin position="118"/>
        <end position="138"/>
    </location>
</feature>
<dbReference type="PROSITE" id="PS51371">
    <property type="entry name" value="CBS"/>
    <property type="match status" value="1"/>
</dbReference>
<feature type="region of interest" description="Disordered" evidence="8">
    <location>
        <begin position="577"/>
        <end position="602"/>
    </location>
</feature>